<dbReference type="PANTHER" id="PTHR42964:SF1">
    <property type="entry name" value="POLYKETIDE BIOSYNTHESIS ENOYL-COA HYDRATASE PKSH-RELATED"/>
    <property type="match status" value="1"/>
</dbReference>
<keyword evidence="3" id="KW-1185">Reference proteome</keyword>
<comment type="caution">
    <text evidence="2">The sequence shown here is derived from an EMBL/GenBank/DDBJ whole genome shotgun (WGS) entry which is preliminary data.</text>
</comment>
<evidence type="ECO:0000313" key="3">
    <source>
        <dbReference type="Proteomes" id="UP001157439"/>
    </source>
</evidence>
<dbReference type="InterPro" id="IPR014748">
    <property type="entry name" value="Enoyl-CoA_hydra_C"/>
</dbReference>
<comment type="similarity">
    <text evidence="1">Belongs to the enoyl-CoA hydratase/isomerase family.</text>
</comment>
<evidence type="ECO:0000313" key="2">
    <source>
        <dbReference type="EMBL" id="GLS84185.1"/>
    </source>
</evidence>
<evidence type="ECO:0000256" key="1">
    <source>
        <dbReference type="ARBA" id="ARBA00005254"/>
    </source>
</evidence>
<dbReference type="Gene3D" id="3.90.226.10">
    <property type="entry name" value="2-enoyl-CoA Hydratase, Chain A, domain 1"/>
    <property type="match status" value="1"/>
</dbReference>
<dbReference type="GO" id="GO:0008300">
    <property type="term" value="P:isoprenoid catabolic process"/>
    <property type="evidence" value="ECO:0007669"/>
    <property type="project" value="TreeGrafter"/>
</dbReference>
<dbReference type="CDD" id="cd06558">
    <property type="entry name" value="crotonase-like"/>
    <property type="match status" value="1"/>
</dbReference>
<gene>
    <name evidence="2" type="ORF">GCM10007894_21620</name>
</gene>
<dbReference type="InterPro" id="IPR001753">
    <property type="entry name" value="Enoyl-CoA_hydra/iso"/>
</dbReference>
<dbReference type="Pfam" id="PF00378">
    <property type="entry name" value="ECH_1"/>
    <property type="match status" value="1"/>
</dbReference>
<dbReference type="Gene3D" id="1.10.12.10">
    <property type="entry name" value="Lyase 2-enoyl-coa Hydratase, Chain A, domain 2"/>
    <property type="match status" value="1"/>
</dbReference>
<reference evidence="2 3" key="1">
    <citation type="journal article" date="2014" name="Int. J. Syst. Evol. Microbiol.">
        <title>Complete genome sequence of Corynebacterium casei LMG S-19264T (=DSM 44701T), isolated from a smear-ripened cheese.</title>
        <authorList>
            <consortium name="US DOE Joint Genome Institute (JGI-PGF)"/>
            <person name="Walter F."/>
            <person name="Albersmeier A."/>
            <person name="Kalinowski J."/>
            <person name="Ruckert C."/>
        </authorList>
    </citation>
    <scope>NUCLEOTIDE SEQUENCE [LARGE SCALE GENOMIC DNA]</scope>
    <source>
        <strain evidence="2 3">NBRC 112785</strain>
    </source>
</reference>
<accession>A0AA37WYU9</accession>
<dbReference type="GO" id="GO:0003824">
    <property type="term" value="F:catalytic activity"/>
    <property type="evidence" value="ECO:0007669"/>
    <property type="project" value="UniProtKB-ARBA"/>
</dbReference>
<dbReference type="RefSeq" id="WP_095498322.1">
    <property type="nucleotide sequence ID" value="NZ_BSPO01000003.1"/>
</dbReference>
<organism evidence="2 3">
    <name type="scientific">Paraferrimonas haliotis</name>
    <dbReference type="NCBI Taxonomy" id="2013866"/>
    <lineage>
        <taxon>Bacteria</taxon>
        <taxon>Pseudomonadati</taxon>
        <taxon>Pseudomonadota</taxon>
        <taxon>Gammaproteobacteria</taxon>
        <taxon>Alteromonadales</taxon>
        <taxon>Ferrimonadaceae</taxon>
        <taxon>Paraferrimonas</taxon>
    </lineage>
</organism>
<dbReference type="InterPro" id="IPR051683">
    <property type="entry name" value="Enoyl-CoA_Hydratase/Isomerase"/>
</dbReference>
<dbReference type="InterPro" id="IPR029045">
    <property type="entry name" value="ClpP/crotonase-like_dom_sf"/>
</dbReference>
<name>A0AA37WYU9_9GAMM</name>
<dbReference type="PANTHER" id="PTHR42964">
    <property type="entry name" value="ENOYL-COA HYDRATASE"/>
    <property type="match status" value="1"/>
</dbReference>
<protein>
    <submittedName>
        <fullName evidence="2">Enoyl-CoA hydratase</fullName>
    </submittedName>
</protein>
<dbReference type="EMBL" id="BSPO01000003">
    <property type="protein sequence ID" value="GLS84185.1"/>
    <property type="molecule type" value="Genomic_DNA"/>
</dbReference>
<sequence length="261" mass="27856">MTDFRTLSLSLDGSCARLTIERPQQANGMSFELIDELEQVADVLTSMTTLKVLVITANGPFFCAGGDINDIQSLSGDIEAEMTHKVRQLNRFILTISQLDAVVICAVNGVASGAGFSLAISADLTLSAASAKFTTAYIKLGVSPDGNASYILPRLVGLRKAQELLLTSPILSAEEALKLGLINRVVADNELQSEADQLAEQLAQYSQLALASTKKLLAGSFDKTQSQQLEMEAKLIANCVAGDDAQEGIQAFLEKRAPKFA</sequence>
<dbReference type="SUPFAM" id="SSF52096">
    <property type="entry name" value="ClpP/crotonase"/>
    <property type="match status" value="1"/>
</dbReference>
<dbReference type="AlphaFoldDB" id="A0AA37WYU9"/>
<proteinExistence type="inferred from homology"/>
<dbReference type="Proteomes" id="UP001157439">
    <property type="component" value="Unassembled WGS sequence"/>
</dbReference>